<sequence>MQTCILDALIDTRHRKINPLLLTQAQVETKIRQIKGPSPQSLELPASEDDLLELYKLMKIKRGLTRSHVLFNITLSLINIDKFKICKLTPSPNYINNTMVVIQPGRSLIAINNNKER</sequence>
<accession>A0A1B0BFB5</accession>
<reference evidence="2" key="1">
    <citation type="submission" date="2015-01" db="EMBL/GenBank/DDBJ databases">
        <authorList>
            <person name="Aksoy S."/>
            <person name="Warren W."/>
            <person name="Wilson R.K."/>
        </authorList>
    </citation>
    <scope>NUCLEOTIDE SEQUENCE [LARGE SCALE GENOMIC DNA]</scope>
    <source>
        <strain evidence="2">IAEA</strain>
    </source>
</reference>
<name>A0A1B0BFB5_9MUSC</name>
<reference evidence="1" key="2">
    <citation type="submission" date="2020-05" db="UniProtKB">
        <authorList>
            <consortium name="EnsemblMetazoa"/>
        </authorList>
    </citation>
    <scope>IDENTIFICATION</scope>
    <source>
        <strain evidence="1">IAEA</strain>
    </source>
</reference>
<dbReference type="EMBL" id="JXJN01013354">
    <property type="status" value="NOT_ANNOTATED_CDS"/>
    <property type="molecule type" value="Genomic_DNA"/>
</dbReference>
<keyword evidence="2" id="KW-1185">Reference proteome</keyword>
<dbReference type="EnsemblMetazoa" id="GPPI028230-RA">
    <property type="protein sequence ID" value="GPPI028230-PA"/>
    <property type="gene ID" value="GPPI028230"/>
</dbReference>
<dbReference type="AlphaFoldDB" id="A0A1B0BFB5"/>
<dbReference type="VEuPathDB" id="VectorBase:GPPI028230"/>
<protein>
    <submittedName>
        <fullName evidence="1">Uncharacterized protein</fullName>
    </submittedName>
</protein>
<evidence type="ECO:0000313" key="1">
    <source>
        <dbReference type="EnsemblMetazoa" id="GPPI028230-PA"/>
    </source>
</evidence>
<evidence type="ECO:0000313" key="2">
    <source>
        <dbReference type="Proteomes" id="UP000092460"/>
    </source>
</evidence>
<organism evidence="1 2">
    <name type="scientific">Glossina palpalis gambiensis</name>
    <dbReference type="NCBI Taxonomy" id="67801"/>
    <lineage>
        <taxon>Eukaryota</taxon>
        <taxon>Metazoa</taxon>
        <taxon>Ecdysozoa</taxon>
        <taxon>Arthropoda</taxon>
        <taxon>Hexapoda</taxon>
        <taxon>Insecta</taxon>
        <taxon>Pterygota</taxon>
        <taxon>Neoptera</taxon>
        <taxon>Endopterygota</taxon>
        <taxon>Diptera</taxon>
        <taxon>Brachycera</taxon>
        <taxon>Muscomorpha</taxon>
        <taxon>Hippoboscoidea</taxon>
        <taxon>Glossinidae</taxon>
        <taxon>Glossina</taxon>
    </lineage>
</organism>
<proteinExistence type="predicted"/>
<dbReference type="Proteomes" id="UP000092460">
    <property type="component" value="Unassembled WGS sequence"/>
</dbReference>